<dbReference type="RefSeq" id="WP_109531621.1">
    <property type="nucleotide sequence ID" value="NZ_QEYD01000001.1"/>
</dbReference>
<reference evidence="2 3" key="1">
    <citation type="submission" date="2018-05" db="EMBL/GenBank/DDBJ databases">
        <title>Pararhodobacter marina sp. nov., isolated from deep-sea water of the Indian Ocean.</title>
        <authorList>
            <person name="Lai Q.Sr."/>
            <person name="Liu X."/>
            <person name="Shao Z."/>
        </authorList>
    </citation>
    <scope>NUCLEOTIDE SEQUENCE [LARGE SCALE GENOMIC DNA]</scope>
    <source>
        <strain evidence="2 3">CIC4N-9</strain>
    </source>
</reference>
<feature type="chain" id="PRO_5015687910" description="Peptide-binding protein" evidence="1">
    <location>
        <begin position="25"/>
        <end position="207"/>
    </location>
</feature>
<name>A0A2U2CIV7_9RHOB</name>
<evidence type="ECO:0008006" key="4">
    <source>
        <dbReference type="Google" id="ProtNLM"/>
    </source>
</evidence>
<proteinExistence type="predicted"/>
<evidence type="ECO:0000256" key="1">
    <source>
        <dbReference type="SAM" id="SignalP"/>
    </source>
</evidence>
<organism evidence="2 3">
    <name type="scientific">Pararhodobacter marinus</name>
    <dbReference type="NCBI Taxonomy" id="2184063"/>
    <lineage>
        <taxon>Bacteria</taxon>
        <taxon>Pseudomonadati</taxon>
        <taxon>Pseudomonadota</taxon>
        <taxon>Alphaproteobacteria</taxon>
        <taxon>Rhodobacterales</taxon>
        <taxon>Paracoccaceae</taxon>
        <taxon>Pararhodobacter</taxon>
    </lineage>
</organism>
<keyword evidence="1" id="KW-0732">Signal</keyword>
<dbReference type="Proteomes" id="UP000244940">
    <property type="component" value="Unassembled WGS sequence"/>
</dbReference>
<comment type="caution">
    <text evidence="2">The sequence shown here is derived from an EMBL/GenBank/DDBJ whole genome shotgun (WGS) entry which is preliminary data.</text>
</comment>
<protein>
    <recommendedName>
        <fullName evidence="4">Peptide-binding protein</fullName>
    </recommendedName>
</protein>
<dbReference type="OrthoDB" id="5489750at2"/>
<keyword evidence="3" id="KW-1185">Reference proteome</keyword>
<evidence type="ECO:0000313" key="2">
    <source>
        <dbReference type="EMBL" id="PWE31820.1"/>
    </source>
</evidence>
<sequence length="207" mass="23027">MLLRFLILLTCLFVAPFTANPALAQEFPALHRVVDVRAGDVLNIRAEPDARAEIVGRFDRTQTGIEVIGLSEDRRWGLVRTEERVGWSSMRYLEAERSDSWIDGRQSLTCMGTEPFWTFHLSLPGNAASYDSLAEGAMTFTTDAPDLPRTRGPYTLAVPFTGPRNGMVTIRNAVCDDGMSDRLYGLEAQVYWRGRTEGLSGCCMLGN</sequence>
<feature type="signal peptide" evidence="1">
    <location>
        <begin position="1"/>
        <end position="24"/>
    </location>
</feature>
<evidence type="ECO:0000313" key="3">
    <source>
        <dbReference type="Proteomes" id="UP000244940"/>
    </source>
</evidence>
<dbReference type="EMBL" id="QEYD01000001">
    <property type="protein sequence ID" value="PWE31820.1"/>
    <property type="molecule type" value="Genomic_DNA"/>
</dbReference>
<dbReference type="AlphaFoldDB" id="A0A2U2CIV7"/>
<dbReference type="GeneID" id="94363676"/>
<accession>A0A2U2CIV7</accession>
<dbReference type="Gene3D" id="2.30.30.40">
    <property type="entry name" value="SH3 Domains"/>
    <property type="match status" value="1"/>
</dbReference>
<gene>
    <name evidence="2" type="ORF">C4N9_02120</name>
</gene>